<proteinExistence type="predicted"/>
<keyword evidence="5" id="KW-1185">Reference proteome</keyword>
<dbReference type="InterPro" id="IPR029466">
    <property type="entry name" value="NAM-associated_C"/>
</dbReference>
<evidence type="ECO:0000259" key="3">
    <source>
        <dbReference type="Pfam" id="PF14303"/>
    </source>
</evidence>
<evidence type="ECO:0000313" key="4">
    <source>
        <dbReference type="EMBL" id="GJT25999.1"/>
    </source>
</evidence>
<comment type="caution">
    <text evidence="4">The sequence shown here is derived from an EMBL/GenBank/DDBJ whole genome shotgun (WGS) entry which is preliminary data.</text>
</comment>
<dbReference type="Proteomes" id="UP001151760">
    <property type="component" value="Unassembled WGS sequence"/>
</dbReference>
<dbReference type="PANTHER" id="PTHR45023:SF4">
    <property type="entry name" value="GLYCINE-RICH PROTEIN-RELATED"/>
    <property type="match status" value="1"/>
</dbReference>
<name>A0ABQ5CH76_9ASTR</name>
<evidence type="ECO:0000256" key="1">
    <source>
        <dbReference type="SAM" id="Coils"/>
    </source>
</evidence>
<dbReference type="Pfam" id="PF14303">
    <property type="entry name" value="NAM-associated"/>
    <property type="match status" value="1"/>
</dbReference>
<gene>
    <name evidence="4" type="ORF">Tco_0895936</name>
</gene>
<feature type="region of interest" description="Disordered" evidence="2">
    <location>
        <begin position="179"/>
        <end position="202"/>
    </location>
</feature>
<dbReference type="EMBL" id="BQNB010014257">
    <property type="protein sequence ID" value="GJT25999.1"/>
    <property type="molecule type" value="Genomic_DNA"/>
</dbReference>
<accession>A0ABQ5CH76</accession>
<feature type="domain" description="No apical meristem-associated C-terminal" evidence="3">
    <location>
        <begin position="112"/>
        <end position="249"/>
    </location>
</feature>
<feature type="region of interest" description="Disordered" evidence="2">
    <location>
        <begin position="139"/>
        <end position="167"/>
    </location>
</feature>
<protein>
    <submittedName>
        <fullName evidence="4">Glutathione S-transferase T3-like protein</fullName>
    </submittedName>
</protein>
<feature type="compositionally biased region" description="Polar residues" evidence="2">
    <location>
        <begin position="155"/>
        <end position="167"/>
    </location>
</feature>
<reference evidence="4" key="1">
    <citation type="journal article" date="2022" name="Int. J. Mol. Sci.">
        <title>Draft Genome of Tanacetum Coccineum: Genomic Comparison of Closely Related Tanacetum-Family Plants.</title>
        <authorList>
            <person name="Yamashiro T."/>
            <person name="Shiraishi A."/>
            <person name="Nakayama K."/>
            <person name="Satake H."/>
        </authorList>
    </citation>
    <scope>NUCLEOTIDE SEQUENCE</scope>
</reference>
<feature type="coiled-coil region" evidence="1">
    <location>
        <begin position="220"/>
        <end position="247"/>
    </location>
</feature>
<dbReference type="PANTHER" id="PTHR45023">
    <property type="match status" value="1"/>
</dbReference>
<feature type="compositionally biased region" description="Basic and acidic residues" evidence="2">
    <location>
        <begin position="179"/>
        <end position="189"/>
    </location>
</feature>
<sequence>MMHPDRLRGQQRKKLRWLKVGFAVSENSKDGNAKKKQGFWCEVLEYIESKTKQYGRRTYDAVLGKWKTVRPFVIRFSGIYSNVMRMAHKSGVGDEDYVQRAMIHYEIKTGIPFKLRHCWEILKDRPKWQEMALPKFSTGFGSSKRHKSSGSNSFNTESGEASINLNTNVDNDKDWVQEVQRPEGRDKARAAGKKKGSKAPGLSTVNEDALARLIVTEMTTQEKEERLAFLEIKRREVECREREIEQQDMRFYLQPYDHLTGDQRNAMEEIREKIKAKYNLQY</sequence>
<organism evidence="4 5">
    <name type="scientific">Tanacetum coccineum</name>
    <dbReference type="NCBI Taxonomy" id="301880"/>
    <lineage>
        <taxon>Eukaryota</taxon>
        <taxon>Viridiplantae</taxon>
        <taxon>Streptophyta</taxon>
        <taxon>Embryophyta</taxon>
        <taxon>Tracheophyta</taxon>
        <taxon>Spermatophyta</taxon>
        <taxon>Magnoliopsida</taxon>
        <taxon>eudicotyledons</taxon>
        <taxon>Gunneridae</taxon>
        <taxon>Pentapetalae</taxon>
        <taxon>asterids</taxon>
        <taxon>campanulids</taxon>
        <taxon>Asterales</taxon>
        <taxon>Asteraceae</taxon>
        <taxon>Asteroideae</taxon>
        <taxon>Anthemideae</taxon>
        <taxon>Anthemidinae</taxon>
        <taxon>Tanacetum</taxon>
    </lineage>
</organism>
<keyword evidence="1" id="KW-0175">Coiled coil</keyword>
<evidence type="ECO:0000256" key="2">
    <source>
        <dbReference type="SAM" id="MobiDB-lite"/>
    </source>
</evidence>
<reference evidence="4" key="2">
    <citation type="submission" date="2022-01" db="EMBL/GenBank/DDBJ databases">
        <authorList>
            <person name="Yamashiro T."/>
            <person name="Shiraishi A."/>
            <person name="Satake H."/>
            <person name="Nakayama K."/>
        </authorList>
    </citation>
    <scope>NUCLEOTIDE SEQUENCE</scope>
</reference>
<evidence type="ECO:0000313" key="5">
    <source>
        <dbReference type="Proteomes" id="UP001151760"/>
    </source>
</evidence>